<sequence length="241" mass="27374">MSTAHTIRIAKPPSTKRVNLADRVYAQLKAELFDFQLMPGDPISENEIAERTQASRTPVREALFRLQRDGYVDVQARNGWYVKPLDFDAFDELYDVRITLECVAAQRLCALDNRPPALTGLDATWGIDTARRETDSTTLWQLDEQFHAEIVAAAGNREMARIHRDVTERIRIVRRLDFVKPARVDATYDEHAAILRLLGERHAEPAQHLLEAHIKASRDAVRQITLHGLFEARDAIRTGAA</sequence>
<dbReference type="Proteomes" id="UP000006242">
    <property type="component" value="Unassembled WGS sequence"/>
</dbReference>
<protein>
    <submittedName>
        <fullName evidence="5">Transcriptional regulatory protein</fullName>
    </submittedName>
</protein>
<dbReference type="EMBL" id="AFNV02000031">
    <property type="protein sequence ID" value="ERJ17663.1"/>
    <property type="molecule type" value="Genomic_DNA"/>
</dbReference>
<dbReference type="InterPro" id="IPR036390">
    <property type="entry name" value="WH_DNA-bd_sf"/>
</dbReference>
<keyword evidence="6" id="KW-1185">Reference proteome</keyword>
<proteinExistence type="predicted"/>
<dbReference type="OrthoDB" id="9799812at2"/>
<evidence type="ECO:0000256" key="2">
    <source>
        <dbReference type="ARBA" id="ARBA00023125"/>
    </source>
</evidence>
<name>U2FTC6_9GAMM</name>
<gene>
    <name evidence="5" type="ORF">SSPSH_003509</name>
</gene>
<dbReference type="SMART" id="SM00345">
    <property type="entry name" value="HTH_GNTR"/>
    <property type="match status" value="1"/>
</dbReference>
<evidence type="ECO:0000256" key="3">
    <source>
        <dbReference type="ARBA" id="ARBA00023163"/>
    </source>
</evidence>
<comment type="caution">
    <text evidence="5">The sequence shown here is derived from an EMBL/GenBank/DDBJ whole genome shotgun (WGS) entry which is preliminary data.</text>
</comment>
<dbReference type="InterPro" id="IPR000524">
    <property type="entry name" value="Tscrpt_reg_HTH_GntR"/>
</dbReference>
<dbReference type="PANTHER" id="PTHR43537:SF45">
    <property type="entry name" value="GNTR FAMILY REGULATORY PROTEIN"/>
    <property type="match status" value="1"/>
</dbReference>
<evidence type="ECO:0000256" key="1">
    <source>
        <dbReference type="ARBA" id="ARBA00023015"/>
    </source>
</evidence>
<reference evidence="5 6" key="1">
    <citation type="journal article" date="2011" name="J. Bacteriol.">
        <title>Genome sequence of Salinisphaera shabanensis, a gammaproteobacterium from the harsh, variable environment of the brine-seawater interface of the Shaban Deep in the Red Sea.</title>
        <authorList>
            <person name="Antunes A."/>
            <person name="Alam I."/>
            <person name="Bajic V.B."/>
            <person name="Stingl U."/>
        </authorList>
    </citation>
    <scope>NUCLEOTIDE SEQUENCE [LARGE SCALE GENOMIC DNA]</scope>
    <source>
        <strain evidence="5 6">E1L3A</strain>
    </source>
</reference>
<dbReference type="Pfam" id="PF07729">
    <property type="entry name" value="FCD"/>
    <property type="match status" value="1"/>
</dbReference>
<dbReference type="GO" id="GO:0003700">
    <property type="term" value="F:DNA-binding transcription factor activity"/>
    <property type="evidence" value="ECO:0007669"/>
    <property type="project" value="InterPro"/>
</dbReference>
<dbReference type="Pfam" id="PF00392">
    <property type="entry name" value="GntR"/>
    <property type="match status" value="1"/>
</dbReference>
<dbReference type="SUPFAM" id="SSF46785">
    <property type="entry name" value="Winged helix' DNA-binding domain"/>
    <property type="match status" value="1"/>
</dbReference>
<dbReference type="eggNOG" id="COG1802">
    <property type="taxonomic scope" value="Bacteria"/>
</dbReference>
<evidence type="ECO:0000313" key="5">
    <source>
        <dbReference type="EMBL" id="ERJ17663.1"/>
    </source>
</evidence>
<dbReference type="CDD" id="cd07377">
    <property type="entry name" value="WHTH_GntR"/>
    <property type="match status" value="1"/>
</dbReference>
<dbReference type="PROSITE" id="PS50949">
    <property type="entry name" value="HTH_GNTR"/>
    <property type="match status" value="1"/>
</dbReference>
<dbReference type="PANTHER" id="PTHR43537">
    <property type="entry name" value="TRANSCRIPTIONAL REGULATOR, GNTR FAMILY"/>
    <property type="match status" value="1"/>
</dbReference>
<dbReference type="InterPro" id="IPR036388">
    <property type="entry name" value="WH-like_DNA-bd_sf"/>
</dbReference>
<dbReference type="SMART" id="SM00895">
    <property type="entry name" value="FCD"/>
    <property type="match status" value="1"/>
</dbReference>
<dbReference type="InterPro" id="IPR008920">
    <property type="entry name" value="TF_FadR/GntR_C"/>
</dbReference>
<keyword evidence="1" id="KW-0805">Transcription regulation</keyword>
<dbReference type="GO" id="GO:0003677">
    <property type="term" value="F:DNA binding"/>
    <property type="evidence" value="ECO:0007669"/>
    <property type="project" value="UniProtKB-KW"/>
</dbReference>
<feature type="domain" description="HTH gntR-type" evidence="4">
    <location>
        <begin position="18"/>
        <end position="85"/>
    </location>
</feature>
<accession>U2FTC6</accession>
<dbReference type="InterPro" id="IPR011711">
    <property type="entry name" value="GntR_C"/>
</dbReference>
<dbReference type="SUPFAM" id="SSF48008">
    <property type="entry name" value="GntR ligand-binding domain-like"/>
    <property type="match status" value="1"/>
</dbReference>
<dbReference type="STRING" id="1033802.SSPSH_003509"/>
<dbReference type="Gene3D" id="1.10.10.10">
    <property type="entry name" value="Winged helix-like DNA-binding domain superfamily/Winged helix DNA-binding domain"/>
    <property type="match status" value="1"/>
</dbReference>
<keyword evidence="3" id="KW-0804">Transcription</keyword>
<dbReference type="AlphaFoldDB" id="U2FTC6"/>
<reference evidence="5 6" key="2">
    <citation type="journal article" date="2013" name="PLoS ONE">
        <title>INDIGO - INtegrated Data Warehouse of MIcrobial GenOmes with Examples from the Red Sea Extremophiles.</title>
        <authorList>
            <person name="Alam I."/>
            <person name="Antunes A."/>
            <person name="Kamau A.A."/>
            <person name="Ba Alawi W."/>
            <person name="Kalkatawi M."/>
            <person name="Stingl U."/>
            <person name="Bajic V.B."/>
        </authorList>
    </citation>
    <scope>NUCLEOTIDE SEQUENCE [LARGE SCALE GENOMIC DNA]</scope>
    <source>
        <strain evidence="5 6">E1L3A</strain>
    </source>
</reference>
<keyword evidence="2" id="KW-0238">DNA-binding</keyword>
<organism evidence="5 6">
    <name type="scientific">Salinisphaera shabanensis E1L3A</name>
    <dbReference type="NCBI Taxonomy" id="1033802"/>
    <lineage>
        <taxon>Bacteria</taxon>
        <taxon>Pseudomonadati</taxon>
        <taxon>Pseudomonadota</taxon>
        <taxon>Gammaproteobacteria</taxon>
        <taxon>Salinisphaerales</taxon>
        <taxon>Salinisphaeraceae</taxon>
        <taxon>Salinisphaera</taxon>
    </lineage>
</organism>
<evidence type="ECO:0000259" key="4">
    <source>
        <dbReference type="PROSITE" id="PS50949"/>
    </source>
</evidence>
<evidence type="ECO:0000313" key="6">
    <source>
        <dbReference type="Proteomes" id="UP000006242"/>
    </source>
</evidence>
<dbReference type="Gene3D" id="1.20.120.530">
    <property type="entry name" value="GntR ligand-binding domain-like"/>
    <property type="match status" value="1"/>
</dbReference>
<dbReference type="RefSeq" id="WP_021031898.1">
    <property type="nucleotide sequence ID" value="NZ_AFNV02000031.1"/>
</dbReference>